<gene>
    <name evidence="6" type="ORF">J2736_002941</name>
</gene>
<evidence type="ECO:0000256" key="4">
    <source>
        <dbReference type="ARBA" id="ARBA00023136"/>
    </source>
</evidence>
<dbReference type="Proteomes" id="UP001267290">
    <property type="component" value="Unassembled WGS sequence"/>
</dbReference>
<reference evidence="6 7" key="1">
    <citation type="submission" date="2023-07" db="EMBL/GenBank/DDBJ databases">
        <title>Sorghum-associated microbial communities from plants grown in Nebraska, USA.</title>
        <authorList>
            <person name="Schachtman D."/>
        </authorList>
    </citation>
    <scope>NUCLEOTIDE SEQUENCE [LARGE SCALE GENOMIC DNA]</scope>
    <source>
        <strain evidence="6 7">CC258</strain>
    </source>
</reference>
<dbReference type="EMBL" id="JAVDSB010000004">
    <property type="protein sequence ID" value="MDR6551752.1"/>
    <property type="molecule type" value="Genomic_DNA"/>
</dbReference>
<organism evidence="6 7">
    <name type="scientific">Paenibacillus qinlingensis</name>
    <dbReference type="NCBI Taxonomy" id="1837343"/>
    <lineage>
        <taxon>Bacteria</taxon>
        <taxon>Bacillati</taxon>
        <taxon>Bacillota</taxon>
        <taxon>Bacilli</taxon>
        <taxon>Bacillales</taxon>
        <taxon>Paenibacillaceae</taxon>
        <taxon>Paenibacillus</taxon>
    </lineage>
</organism>
<feature type="transmembrane region" description="Helical" evidence="5">
    <location>
        <begin position="42"/>
        <end position="68"/>
    </location>
</feature>
<dbReference type="Pfam" id="PF13564">
    <property type="entry name" value="DoxX_2"/>
    <property type="match status" value="1"/>
</dbReference>
<evidence type="ECO:0000256" key="1">
    <source>
        <dbReference type="ARBA" id="ARBA00004141"/>
    </source>
</evidence>
<evidence type="ECO:0000256" key="2">
    <source>
        <dbReference type="ARBA" id="ARBA00022692"/>
    </source>
</evidence>
<sequence length="121" mass="12863">MNLALWIATGLLAVVALAGGTSKTFMSKERLAKYPGGGWVKGFPASFLKSIGVLEILAAVGLILPALLNIAPFMVPVTAICWVLVMIGAIIIHLRHGHAKPVVANLIYLALAVFIAWGRFE</sequence>
<protein>
    <submittedName>
        <fullName evidence="6">Membrane protein YphA (DoxX/SURF4 family)</fullName>
    </submittedName>
</protein>
<name>A0ABU1NY52_9BACL</name>
<proteinExistence type="predicted"/>
<keyword evidence="4 5" id="KW-0472">Membrane</keyword>
<evidence type="ECO:0000313" key="6">
    <source>
        <dbReference type="EMBL" id="MDR6551752.1"/>
    </source>
</evidence>
<evidence type="ECO:0000313" key="7">
    <source>
        <dbReference type="Proteomes" id="UP001267290"/>
    </source>
</evidence>
<evidence type="ECO:0000256" key="5">
    <source>
        <dbReference type="SAM" id="Phobius"/>
    </source>
</evidence>
<evidence type="ECO:0000256" key="3">
    <source>
        <dbReference type="ARBA" id="ARBA00022989"/>
    </source>
</evidence>
<keyword evidence="3 5" id="KW-1133">Transmembrane helix</keyword>
<feature type="transmembrane region" description="Helical" evidence="5">
    <location>
        <begin position="102"/>
        <end position="120"/>
    </location>
</feature>
<keyword evidence="7" id="KW-1185">Reference proteome</keyword>
<dbReference type="InterPro" id="IPR032808">
    <property type="entry name" value="DoxX"/>
</dbReference>
<comment type="subcellular location">
    <subcellularLocation>
        <location evidence="1">Membrane</location>
        <topology evidence="1">Multi-pass membrane protein</topology>
    </subcellularLocation>
</comment>
<keyword evidence="2 5" id="KW-0812">Transmembrane</keyword>
<dbReference type="RefSeq" id="WP_310499314.1">
    <property type="nucleotide sequence ID" value="NZ_JAVDSB010000004.1"/>
</dbReference>
<comment type="caution">
    <text evidence="6">The sequence shown here is derived from an EMBL/GenBank/DDBJ whole genome shotgun (WGS) entry which is preliminary data.</text>
</comment>
<accession>A0ABU1NY52</accession>
<feature type="transmembrane region" description="Helical" evidence="5">
    <location>
        <begin position="75"/>
        <end position="96"/>
    </location>
</feature>